<dbReference type="eggNOG" id="COG2856">
    <property type="taxonomic scope" value="Bacteria"/>
</dbReference>
<name>V2PX48_9BACT</name>
<dbReference type="PANTHER" id="PTHR43236:SF1">
    <property type="entry name" value="BLL7220 PROTEIN"/>
    <property type="match status" value="1"/>
</dbReference>
<dbReference type="EMBL" id="CP097562">
    <property type="protein sequence ID" value="USF22978.1"/>
    <property type="molecule type" value="Genomic_DNA"/>
</dbReference>
<gene>
    <name evidence="3" type="ORF">N508_000031</name>
</gene>
<reference evidence="3" key="2">
    <citation type="submission" date="2022-05" db="EMBL/GenBank/DDBJ databases">
        <authorList>
            <person name="Proctor A.L."/>
            <person name="Phillips G.J."/>
            <person name="Wannemuehler M.J."/>
        </authorList>
    </citation>
    <scope>NUCLEOTIDE SEQUENCE</scope>
    <source>
        <strain evidence="3">ASF457</strain>
    </source>
</reference>
<dbReference type="InterPro" id="IPR010359">
    <property type="entry name" value="IrrE_HExxH"/>
</dbReference>
<sequence>MNTEQASLGLFLTKFRKQCFLSTTDVANILGVNEKLIRQWEHNKSKPSEYQKDFLSYLYKMPTEFFTCDYSDVTKFNVSARMAVADTECFSNLSDVDKFYYMNKALSCYSLLQEVSSNQSEKKIENAENNQGIPIFNQEYADMLNHEFLPTMASHIRETFFGKKTGVLSDDLLEFIMDKLGFVSFADLPENVNGLAFYSINDEKIFIYINQKDSYIKQTFTLLHELGHIIFHSNKSATLPEEEDLVNYFANLILLPQDDMREYFGKIEKNNFCVEDWIETIKQVSQKYNASYKTILYSLNHLGLINGNKINDYANDIINKLFLGHAFSTKAGLEVNQLLNSAIVDMINDGDIAKDKALMLMNNNIIFEQ</sequence>
<dbReference type="Gene3D" id="1.10.10.2910">
    <property type="match status" value="1"/>
</dbReference>
<dbReference type="RefSeq" id="WP_023276775.1">
    <property type="nucleotide sequence ID" value="NZ_CP097562.1"/>
</dbReference>
<dbReference type="Gene3D" id="1.10.260.40">
    <property type="entry name" value="lambda repressor-like DNA-binding domains"/>
    <property type="match status" value="1"/>
</dbReference>
<feature type="domain" description="IrrE N-terminal-like" evidence="2">
    <location>
        <begin position="196"/>
        <end position="299"/>
    </location>
</feature>
<dbReference type="PANTHER" id="PTHR43236">
    <property type="entry name" value="ANTITOXIN HIGA1"/>
    <property type="match status" value="1"/>
</dbReference>
<dbReference type="Proteomes" id="UP000017429">
    <property type="component" value="Chromosome"/>
</dbReference>
<dbReference type="AlphaFoldDB" id="V2PX48"/>
<dbReference type="CDD" id="cd00093">
    <property type="entry name" value="HTH_XRE"/>
    <property type="match status" value="1"/>
</dbReference>
<dbReference type="GO" id="GO:0003677">
    <property type="term" value="F:DNA binding"/>
    <property type="evidence" value="ECO:0007669"/>
    <property type="project" value="InterPro"/>
</dbReference>
<evidence type="ECO:0000313" key="3">
    <source>
        <dbReference type="EMBL" id="USF22978.1"/>
    </source>
</evidence>
<evidence type="ECO:0000313" key="4">
    <source>
        <dbReference type="Proteomes" id="UP000017429"/>
    </source>
</evidence>
<organism evidence="3 4">
    <name type="scientific">Mucispirillum schaedleri ASF457</name>
    <dbReference type="NCBI Taxonomy" id="1379858"/>
    <lineage>
        <taxon>Bacteria</taxon>
        <taxon>Pseudomonadati</taxon>
        <taxon>Deferribacterota</taxon>
        <taxon>Deferribacteres</taxon>
        <taxon>Deferribacterales</taxon>
        <taxon>Mucispirillaceae</taxon>
        <taxon>Mucispirillum</taxon>
    </lineage>
</organism>
<dbReference type="InterPro" id="IPR010982">
    <property type="entry name" value="Lambda_DNA-bd_dom_sf"/>
</dbReference>
<evidence type="ECO:0000256" key="1">
    <source>
        <dbReference type="ARBA" id="ARBA00007227"/>
    </source>
</evidence>
<dbReference type="OrthoDB" id="9794834at2"/>
<dbReference type="InterPro" id="IPR052345">
    <property type="entry name" value="Rad_response_metalloprotease"/>
</dbReference>
<dbReference type="InterPro" id="IPR001387">
    <property type="entry name" value="Cro/C1-type_HTH"/>
</dbReference>
<dbReference type="Pfam" id="PF06114">
    <property type="entry name" value="Peptidase_M78"/>
    <property type="match status" value="1"/>
</dbReference>
<reference evidence="3" key="3">
    <citation type="submission" date="2022-06" db="EMBL/GenBank/DDBJ databases">
        <title>Resources to Facilitate Use of the Altered Schaedler Flora (ASF) Mouse Model to Study Microbiome Function.</title>
        <authorList>
            <person name="Proctor A."/>
            <person name="Parvinroo S."/>
            <person name="Richie T."/>
            <person name="Jia X."/>
            <person name="Lee S.T.M."/>
            <person name="Karp P.D."/>
            <person name="Paley S."/>
            <person name="Kostic A.D."/>
            <person name="Pierre J.F."/>
            <person name="Wannemuehler M.J."/>
            <person name="Phillips G.J."/>
        </authorList>
    </citation>
    <scope>NUCLEOTIDE SEQUENCE</scope>
    <source>
        <strain evidence="3">ASF457</strain>
    </source>
</reference>
<dbReference type="KEGG" id="msch:N508_000031"/>
<protein>
    <recommendedName>
        <fullName evidence="2">IrrE N-terminal-like domain-containing protein</fullName>
    </recommendedName>
</protein>
<evidence type="ECO:0000259" key="2">
    <source>
        <dbReference type="Pfam" id="PF06114"/>
    </source>
</evidence>
<comment type="similarity">
    <text evidence="1">Belongs to the short-chain fatty acyl-CoA assimilation regulator (ScfR) family.</text>
</comment>
<reference evidence="3" key="1">
    <citation type="journal article" date="2014" name="Genome Announc.">
        <title>Draft genome sequences of the altered schaedler flora, a defined bacterial community from gnotobiotic mice.</title>
        <authorList>
            <person name="Wannemuehler M.J."/>
            <person name="Overstreet A.M."/>
            <person name="Ward D.V."/>
            <person name="Phillips G.J."/>
        </authorList>
    </citation>
    <scope>NUCLEOTIDE SEQUENCE</scope>
    <source>
        <strain evidence="3">ASF457</strain>
    </source>
</reference>
<proteinExistence type="inferred from homology"/>
<dbReference type="SUPFAM" id="SSF47413">
    <property type="entry name" value="lambda repressor-like DNA-binding domains"/>
    <property type="match status" value="1"/>
</dbReference>
<accession>V2PX48</accession>
<keyword evidence="4" id="KW-1185">Reference proteome</keyword>